<evidence type="ECO:0000259" key="13">
    <source>
        <dbReference type="Pfam" id="PF20653"/>
    </source>
</evidence>
<evidence type="ECO:0000313" key="15">
    <source>
        <dbReference type="Proteomes" id="UP000235388"/>
    </source>
</evidence>
<evidence type="ECO:0000256" key="5">
    <source>
        <dbReference type="ARBA" id="ARBA00022927"/>
    </source>
</evidence>
<dbReference type="SMART" id="SM01087">
    <property type="entry name" value="COG6"/>
    <property type="match status" value="1"/>
</dbReference>
<feature type="compositionally biased region" description="Basic and acidic residues" evidence="11">
    <location>
        <begin position="1"/>
        <end position="12"/>
    </location>
</feature>
<evidence type="ECO:0000256" key="10">
    <source>
        <dbReference type="RuleBase" id="RU365075"/>
    </source>
</evidence>
<evidence type="ECO:0000256" key="6">
    <source>
        <dbReference type="ARBA" id="ARBA00023034"/>
    </source>
</evidence>
<organism evidence="14 15">
    <name type="scientific">Puccinia coronata f. sp. avenae</name>
    <dbReference type="NCBI Taxonomy" id="200324"/>
    <lineage>
        <taxon>Eukaryota</taxon>
        <taxon>Fungi</taxon>
        <taxon>Dikarya</taxon>
        <taxon>Basidiomycota</taxon>
        <taxon>Pucciniomycotina</taxon>
        <taxon>Pucciniomycetes</taxon>
        <taxon>Pucciniales</taxon>
        <taxon>Pucciniaceae</taxon>
        <taxon>Puccinia</taxon>
    </lineage>
</organism>
<evidence type="ECO:0000313" key="14">
    <source>
        <dbReference type="EMBL" id="PLW11757.1"/>
    </source>
</evidence>
<feature type="domain" description="Conserved Oligomeric Golgi complex subunit 6 C-terminal" evidence="13">
    <location>
        <begin position="267"/>
        <end position="713"/>
    </location>
</feature>
<feature type="region of interest" description="Disordered" evidence="11">
    <location>
        <begin position="1"/>
        <end position="24"/>
    </location>
</feature>
<dbReference type="InterPro" id="IPR048368">
    <property type="entry name" value="COG6_N"/>
</dbReference>
<keyword evidence="4 10" id="KW-0813">Transport</keyword>
<dbReference type="Pfam" id="PF06419">
    <property type="entry name" value="COG6_N"/>
    <property type="match status" value="1"/>
</dbReference>
<dbReference type="GO" id="GO:0006891">
    <property type="term" value="P:intra-Golgi vesicle-mediated transport"/>
    <property type="evidence" value="ECO:0007669"/>
    <property type="project" value="UniProtKB-UniRule"/>
</dbReference>
<keyword evidence="6 10" id="KW-0333">Golgi apparatus</keyword>
<comment type="function">
    <text evidence="9">Acts as a component of the peripheral membrane COG complex that is involved in intra-Golgi protein trafficking. COG is located at the cis-Golgi, and regulates tethering of retrograde intra-Golgi vesicles and possibly a number of other membrane trafficking events.</text>
</comment>
<comment type="caution">
    <text evidence="14">The sequence shown here is derived from an EMBL/GenBank/DDBJ whole genome shotgun (WGS) entry which is preliminary data.</text>
</comment>
<comment type="subunit">
    <text evidence="10">Component of the conserved oligomeric Golgi complex.</text>
</comment>
<proteinExistence type="inferred from homology"/>
<feature type="domain" description="Conserved oligomeric complex COG6 N-terminal" evidence="12">
    <location>
        <begin position="132"/>
        <end position="229"/>
    </location>
</feature>
<dbReference type="GO" id="GO:0017119">
    <property type="term" value="C:Golgi transport complex"/>
    <property type="evidence" value="ECO:0007669"/>
    <property type="project" value="UniProtKB-UniRule"/>
</dbReference>
<gene>
    <name evidence="14" type="ORF">PCANC_21181</name>
</gene>
<evidence type="ECO:0000259" key="12">
    <source>
        <dbReference type="Pfam" id="PF06419"/>
    </source>
</evidence>
<evidence type="ECO:0000256" key="2">
    <source>
        <dbReference type="ARBA" id="ARBA00011023"/>
    </source>
</evidence>
<dbReference type="STRING" id="200324.A0A2N5SET0"/>
<feature type="region of interest" description="Disordered" evidence="11">
    <location>
        <begin position="712"/>
        <end position="734"/>
    </location>
</feature>
<dbReference type="GO" id="GO:0015031">
    <property type="term" value="P:protein transport"/>
    <property type="evidence" value="ECO:0007669"/>
    <property type="project" value="UniProtKB-KW"/>
</dbReference>
<accession>A0A2N5SET0</accession>
<dbReference type="EMBL" id="PGCJ01001007">
    <property type="protein sequence ID" value="PLW11757.1"/>
    <property type="molecule type" value="Genomic_DNA"/>
</dbReference>
<feature type="compositionally biased region" description="Polar residues" evidence="11">
    <location>
        <begin position="410"/>
        <end position="422"/>
    </location>
</feature>
<dbReference type="PANTHER" id="PTHR21506">
    <property type="entry name" value="COMPONENT OF OLIGOMERIC GOLGI COMPLEX 6"/>
    <property type="match status" value="1"/>
</dbReference>
<keyword evidence="15" id="KW-1185">Reference proteome</keyword>
<reference evidence="14 15" key="1">
    <citation type="submission" date="2017-11" db="EMBL/GenBank/DDBJ databases">
        <title>De novo assembly and phasing of dikaryotic genomes from two isolates of Puccinia coronata f. sp. avenae, the causal agent of oat crown rust.</title>
        <authorList>
            <person name="Miller M.E."/>
            <person name="Zhang Y."/>
            <person name="Omidvar V."/>
            <person name="Sperschneider J."/>
            <person name="Schwessinger B."/>
            <person name="Raley C."/>
            <person name="Palmer J.M."/>
            <person name="Garnica D."/>
            <person name="Upadhyaya N."/>
            <person name="Rathjen J."/>
            <person name="Taylor J.M."/>
            <person name="Park R.F."/>
            <person name="Dodds P.N."/>
            <person name="Hirsch C.D."/>
            <person name="Kianian S.F."/>
            <person name="Figueroa M."/>
        </authorList>
    </citation>
    <scope>NUCLEOTIDE SEQUENCE [LARGE SCALE GENOMIC DNA]</scope>
    <source>
        <strain evidence="14">12NC29</strain>
    </source>
</reference>
<comment type="similarity">
    <text evidence="2 10">Belongs to the COG6 family.</text>
</comment>
<sequence>MPALRSAERVYRGEGGGSTGNRRASINRLESFTLDPPPKFNPMTMAITDSAPANLPAASPANSSSTNNALSLRISKVLATSQFDDPDFRAALDTLNSLTFQHSLTLKADNENPGGAKTNGVDCLQSLKNGGLRRIVEQHIRNRSREFLNVFSGLNNDLIDLQSHLDQMKECCDEIQDNLKTANSATKYLLEHAEGLRKEGEAVAAKQTIVKAFLEKFTLTESEIQALTSQEVQVSWKIFEAMDHCEQIRSDCAILLTGDSESPKSETAGLDIMQATSKYLDRGYEKILKWTLFESRTGLIKADEVQPEVSPLMKRAISRLKRRPESLSEVITSLTSARSSSLSSLFLEALTRGGPSGLPRPIELIAHDPIRYVGDMLAWIHQVMASEHEFLESLLDIKSDGRRVGESRIFPTNNPSGITSEENSARKTGEGTSDITITEFNGGDREMARNLLDKHLEGCIRPLKMRVQQTVNSQEGSLTACQLASLLEFYQLTMASTIGPDAKLTKTLSELVDQSYEVFYQLLRSLSSNYLKRLEPPPVDLSVPAPLHEAMSNLSVIMSIYEGSREESGSSSEHSFERVLDLVVDPMMEVIDKMAQLRASEWDRSIFWLNCLEFMLTTLGSSTSNSSLAKLEGLRETHLEKLIAQYTAHLTSTSGLEPVLKAIETQDPDTPLSRIEEANSKAISEALQKFDKFLTNVDTLLSSNKLLSLLNTSSSNSGSNSGGRKKVDDGDAAGHPPINLKEVILKRSLNQLTEQYQIIYQNVLDPRNLFEFKSTLLIRSLDEVKTLIGFL</sequence>
<keyword evidence="5 10" id="KW-0653">Protein transport</keyword>
<dbReference type="InterPro" id="IPR010490">
    <property type="entry name" value="COG6"/>
</dbReference>
<comment type="function">
    <text evidence="10">Acts as component of the peripheral membrane COG complex that is involved in intra-Golgi protein trafficking. COG is located at the cis-Golgi, and regulates tethering of retrograde intra-Golgi vesicles and possibly a number of other membrane trafficking events.</text>
</comment>
<dbReference type="Pfam" id="PF20653">
    <property type="entry name" value="COG6_C"/>
    <property type="match status" value="1"/>
</dbReference>
<dbReference type="GO" id="GO:0000139">
    <property type="term" value="C:Golgi membrane"/>
    <property type="evidence" value="ECO:0007669"/>
    <property type="project" value="UniProtKB-SubCell"/>
</dbReference>
<evidence type="ECO:0000256" key="8">
    <source>
        <dbReference type="ARBA" id="ARBA00031348"/>
    </source>
</evidence>
<dbReference type="OrthoDB" id="272987at2759"/>
<dbReference type="InterPro" id="IPR048369">
    <property type="entry name" value="COG6_C"/>
</dbReference>
<evidence type="ECO:0000256" key="4">
    <source>
        <dbReference type="ARBA" id="ARBA00022448"/>
    </source>
</evidence>
<feature type="region of interest" description="Disordered" evidence="11">
    <location>
        <begin position="407"/>
        <end position="430"/>
    </location>
</feature>
<name>A0A2N5SET0_9BASI</name>
<dbReference type="AlphaFoldDB" id="A0A2N5SET0"/>
<evidence type="ECO:0000256" key="1">
    <source>
        <dbReference type="ARBA" id="ARBA00004395"/>
    </source>
</evidence>
<dbReference type="Proteomes" id="UP000235388">
    <property type="component" value="Unassembled WGS sequence"/>
</dbReference>
<evidence type="ECO:0000256" key="11">
    <source>
        <dbReference type="SAM" id="MobiDB-lite"/>
    </source>
</evidence>
<comment type="subcellular location">
    <subcellularLocation>
        <location evidence="1 10">Golgi apparatus membrane</location>
        <topology evidence="1 10">Peripheral membrane protein</topology>
    </subcellularLocation>
</comment>
<evidence type="ECO:0000256" key="9">
    <source>
        <dbReference type="ARBA" id="ARBA00043873"/>
    </source>
</evidence>
<keyword evidence="7 10" id="KW-0472">Membrane</keyword>
<evidence type="ECO:0000256" key="3">
    <source>
        <dbReference type="ARBA" id="ARBA00020973"/>
    </source>
</evidence>
<protein>
    <recommendedName>
        <fullName evidence="3 10">Conserved oligomeric Golgi complex subunit 6</fullName>
        <shortName evidence="10">COG complex subunit 6</shortName>
    </recommendedName>
    <alternativeName>
        <fullName evidence="8 10">Component of oligomeric Golgi complex 6</fullName>
    </alternativeName>
</protein>
<evidence type="ECO:0000256" key="7">
    <source>
        <dbReference type="ARBA" id="ARBA00023136"/>
    </source>
</evidence>
<dbReference type="PANTHER" id="PTHR21506:SF0">
    <property type="entry name" value="CONSERVED OLIGOMERIC GOLGI COMPLEX SUBUNIT 6"/>
    <property type="match status" value="1"/>
</dbReference>